<organism evidence="2">
    <name type="scientific">bioreactor metagenome</name>
    <dbReference type="NCBI Taxonomy" id="1076179"/>
    <lineage>
        <taxon>unclassified sequences</taxon>
        <taxon>metagenomes</taxon>
        <taxon>ecological metagenomes</taxon>
    </lineage>
</organism>
<feature type="domain" description="Helix-hairpin-helix DNA-binding motif class 1" evidence="1">
    <location>
        <begin position="86"/>
        <end position="105"/>
    </location>
</feature>
<name>A0A645CJB4_9ZZZZ</name>
<dbReference type="PANTHER" id="PTHR21180">
    <property type="entry name" value="ENDONUCLEASE/EXONUCLEASE/PHOSPHATASE FAMILY DOMAIN-CONTAINING PROTEIN 1"/>
    <property type="match status" value="1"/>
</dbReference>
<dbReference type="GO" id="GO:0006281">
    <property type="term" value="P:DNA repair"/>
    <property type="evidence" value="ECO:0007669"/>
    <property type="project" value="InterPro"/>
</dbReference>
<dbReference type="InterPro" id="IPR004509">
    <property type="entry name" value="Competence_ComEA_HhH"/>
</dbReference>
<dbReference type="Pfam" id="PF12836">
    <property type="entry name" value="HHH_3"/>
    <property type="match status" value="1"/>
</dbReference>
<protein>
    <recommendedName>
        <fullName evidence="1">Helix-hairpin-helix DNA-binding motif class 1 domain-containing protein</fullName>
    </recommendedName>
</protein>
<dbReference type="SMART" id="SM00278">
    <property type="entry name" value="HhH1"/>
    <property type="match status" value="2"/>
</dbReference>
<dbReference type="InterPro" id="IPR051675">
    <property type="entry name" value="Endo/Exo/Phosphatase_dom_1"/>
</dbReference>
<comment type="caution">
    <text evidence="2">The sequence shown here is derived from an EMBL/GenBank/DDBJ whole genome shotgun (WGS) entry which is preliminary data.</text>
</comment>
<accession>A0A645CJB4</accession>
<evidence type="ECO:0000259" key="1">
    <source>
        <dbReference type="SMART" id="SM00278"/>
    </source>
</evidence>
<dbReference type="PANTHER" id="PTHR21180:SF32">
    <property type="entry name" value="ENDONUCLEASE_EXONUCLEASE_PHOSPHATASE FAMILY DOMAIN-CONTAINING PROTEIN 1"/>
    <property type="match status" value="1"/>
</dbReference>
<reference evidence="2" key="1">
    <citation type="submission" date="2019-08" db="EMBL/GenBank/DDBJ databases">
        <authorList>
            <person name="Kucharzyk K."/>
            <person name="Murdoch R.W."/>
            <person name="Higgins S."/>
            <person name="Loffler F."/>
        </authorList>
    </citation>
    <scope>NUCLEOTIDE SEQUENCE</scope>
</reference>
<dbReference type="Gene3D" id="1.10.150.320">
    <property type="entry name" value="Photosystem II 12 kDa extrinsic protein"/>
    <property type="match status" value="1"/>
</dbReference>
<dbReference type="NCBIfam" id="TIGR00426">
    <property type="entry name" value="competence protein ComEA helix-hairpin-helix repeat region"/>
    <property type="match status" value="1"/>
</dbReference>
<evidence type="ECO:0000313" key="2">
    <source>
        <dbReference type="EMBL" id="MPM77036.1"/>
    </source>
</evidence>
<dbReference type="EMBL" id="VSSQ01027671">
    <property type="protein sequence ID" value="MPM77036.1"/>
    <property type="molecule type" value="Genomic_DNA"/>
</dbReference>
<dbReference type="GO" id="GO:0003677">
    <property type="term" value="F:DNA binding"/>
    <property type="evidence" value="ECO:0007669"/>
    <property type="project" value="InterPro"/>
</dbReference>
<dbReference type="SUPFAM" id="SSF47781">
    <property type="entry name" value="RuvA domain 2-like"/>
    <property type="match status" value="1"/>
</dbReference>
<proteinExistence type="predicted"/>
<sequence>MTAFSTIAELLEQLELDPQACLDTINPLIVLKNNDILNIPYQTEDYLISINTASREELMTLVGVKAKTADAIIAYRSNIGLFQTLEELMEVKGIGIKKFEKLKPLIKL</sequence>
<dbReference type="InterPro" id="IPR010994">
    <property type="entry name" value="RuvA_2-like"/>
</dbReference>
<gene>
    <name evidence="2" type="ORF">SDC9_124035</name>
</gene>
<dbReference type="InterPro" id="IPR003583">
    <property type="entry name" value="Hlx-hairpin-Hlx_DNA-bd_motif"/>
</dbReference>
<feature type="domain" description="Helix-hairpin-helix DNA-binding motif class 1" evidence="1">
    <location>
        <begin position="56"/>
        <end position="75"/>
    </location>
</feature>
<dbReference type="AlphaFoldDB" id="A0A645CJB4"/>